<reference evidence="2 3" key="1">
    <citation type="submission" date="2023-02" db="EMBL/GenBank/DDBJ databases">
        <title>LHISI_Scaffold_Assembly.</title>
        <authorList>
            <person name="Stuart O.P."/>
            <person name="Cleave R."/>
            <person name="Magrath M.J.L."/>
            <person name="Mikheyev A.S."/>
        </authorList>
    </citation>
    <scope>NUCLEOTIDE SEQUENCE [LARGE SCALE GENOMIC DNA]</scope>
    <source>
        <strain evidence="2">Daus_M_001</strain>
        <tissue evidence="2">Leg muscle</tissue>
    </source>
</reference>
<dbReference type="EMBL" id="JARBHB010000016">
    <property type="protein sequence ID" value="KAJ8866799.1"/>
    <property type="molecule type" value="Genomic_DNA"/>
</dbReference>
<dbReference type="InterPro" id="IPR036397">
    <property type="entry name" value="RNaseH_sf"/>
</dbReference>
<accession>A0ABQ9G2U0</accession>
<evidence type="ECO:0000256" key="1">
    <source>
        <dbReference type="SAM" id="MobiDB-lite"/>
    </source>
</evidence>
<keyword evidence="3" id="KW-1185">Reference proteome</keyword>
<evidence type="ECO:0000313" key="3">
    <source>
        <dbReference type="Proteomes" id="UP001159363"/>
    </source>
</evidence>
<evidence type="ECO:0000313" key="2">
    <source>
        <dbReference type="EMBL" id="KAJ8866799.1"/>
    </source>
</evidence>
<feature type="region of interest" description="Disordered" evidence="1">
    <location>
        <begin position="444"/>
        <end position="472"/>
    </location>
</feature>
<feature type="compositionally biased region" description="Basic and acidic residues" evidence="1">
    <location>
        <begin position="444"/>
        <end position="455"/>
    </location>
</feature>
<sequence length="755" mass="85737">MPVMMGKGDSATRIKCAIASKRKAVNWRAVFTSCCVYLWDFQCTSVDLCFTVFGVGPLVFVRGNMNTEAYCNILDNEMLPTLWRFYGMDPCYFQDDNARWHVSRATMQWYADNNVRRLDWPAWSPDLNLKEHLWDKLDRRVRVRQARPKSIAQLMEWLQEEWRRIPVDVLQTLVEGMPERVAAVIATRGNREAATNASHVAIVASATTITLRRSIRRTLPDDNSIADWFFWFERLGVSSAGIFAKLCPVQNTGETHPTSVEMDPRAALNNEVLRADASEMRREWSSTGVHKEEEYIEQRSLQKMELKRESTIKKFHINVTAHHFFRQTGFTPRPGHFRIFACGDRAGRCRWSTSFLGDFPFPPLLHSFVAPYSPRFILIGSHDNAVKGPMPEGRAGFDCVSGPTRKIMQGDMHRGKEGLGSHGMHFGAMTTSLSVLGASLNYEEQGKKPSRETEVFGRLSGGRNDAIGPLPPPPRTQISSLTLHSTPECQSFACDDNKWAACSRSSSRALGQVAVDVVAGDLEAMMEGHARRMRAVVNCEARWEAVVTRHRSPARATSGDARRTTSDDATSRYSPSHLNHLYPSGGGARADDNARCHVSRVTVQWYADNNVRRLDWPAWSPDLNPTEHLWDELDRRVRVRQARPKSIAQLVEWLQEEWRRIPVDFWLAVERSRWPDRLACTFTRLYSARLLPVGPHDGRDLRDSCGNRGGSAGAEYGLPGIGERVYQNMVRRYRVYVDVAGRQIEPFLQVDPEEK</sequence>
<protein>
    <recommendedName>
        <fullName evidence="4">Tc1-like transposase DDE domain-containing protein</fullName>
    </recommendedName>
</protein>
<dbReference type="Proteomes" id="UP001159363">
    <property type="component" value="Chromosome 15"/>
</dbReference>
<feature type="region of interest" description="Disordered" evidence="1">
    <location>
        <begin position="549"/>
        <end position="578"/>
    </location>
</feature>
<gene>
    <name evidence="2" type="ORF">PR048_032660</name>
</gene>
<dbReference type="PANTHER" id="PTHR47326">
    <property type="entry name" value="TRANSPOSABLE ELEMENT TC3 TRANSPOSASE-LIKE PROTEIN"/>
    <property type="match status" value="1"/>
</dbReference>
<dbReference type="Gene3D" id="3.30.420.10">
    <property type="entry name" value="Ribonuclease H-like superfamily/Ribonuclease H"/>
    <property type="match status" value="2"/>
</dbReference>
<dbReference type="PANTHER" id="PTHR47326:SF1">
    <property type="entry name" value="HTH PSQ-TYPE DOMAIN-CONTAINING PROTEIN"/>
    <property type="match status" value="1"/>
</dbReference>
<name>A0ABQ9G2U0_9NEOP</name>
<feature type="compositionally biased region" description="Basic and acidic residues" evidence="1">
    <location>
        <begin position="560"/>
        <end position="570"/>
    </location>
</feature>
<comment type="caution">
    <text evidence="2">The sequence shown here is derived from an EMBL/GenBank/DDBJ whole genome shotgun (WGS) entry which is preliminary data.</text>
</comment>
<proteinExistence type="predicted"/>
<organism evidence="2 3">
    <name type="scientific">Dryococelus australis</name>
    <dbReference type="NCBI Taxonomy" id="614101"/>
    <lineage>
        <taxon>Eukaryota</taxon>
        <taxon>Metazoa</taxon>
        <taxon>Ecdysozoa</taxon>
        <taxon>Arthropoda</taxon>
        <taxon>Hexapoda</taxon>
        <taxon>Insecta</taxon>
        <taxon>Pterygota</taxon>
        <taxon>Neoptera</taxon>
        <taxon>Polyneoptera</taxon>
        <taxon>Phasmatodea</taxon>
        <taxon>Verophasmatodea</taxon>
        <taxon>Anareolatae</taxon>
        <taxon>Phasmatidae</taxon>
        <taxon>Eurycanthinae</taxon>
        <taxon>Dryococelus</taxon>
    </lineage>
</organism>
<evidence type="ECO:0008006" key="4">
    <source>
        <dbReference type="Google" id="ProtNLM"/>
    </source>
</evidence>